<reference evidence="6 7" key="1">
    <citation type="submission" date="2020-10" db="EMBL/GenBank/DDBJ databases">
        <title>Connecting structure to function with the recovery of over 1000 high-quality activated sludge metagenome-assembled genomes encoding full-length rRNA genes using long-read sequencing.</title>
        <authorList>
            <person name="Singleton C.M."/>
            <person name="Petriglieri F."/>
            <person name="Kristensen J.M."/>
            <person name="Kirkegaard R.H."/>
            <person name="Michaelsen T.Y."/>
            <person name="Andersen M.H."/>
            <person name="Karst S.M."/>
            <person name="Dueholm M.S."/>
            <person name="Nielsen P.H."/>
            <person name="Albertsen M."/>
        </authorList>
    </citation>
    <scope>NUCLEOTIDE SEQUENCE [LARGE SCALE GENOMIC DNA]</scope>
    <source>
        <strain evidence="6">OdNE_18-Q3-R46-58_MAXAC.008</strain>
    </source>
</reference>
<dbReference type="Proteomes" id="UP000709959">
    <property type="component" value="Unassembled WGS sequence"/>
</dbReference>
<gene>
    <name evidence="5 6" type="primary">rpmF</name>
    <name evidence="6" type="ORF">IPN91_09455</name>
</gene>
<evidence type="ECO:0000313" key="6">
    <source>
        <dbReference type="EMBL" id="MBK8572853.1"/>
    </source>
</evidence>
<dbReference type="HAMAP" id="MF_00340">
    <property type="entry name" value="Ribosomal_bL32"/>
    <property type="match status" value="1"/>
</dbReference>
<dbReference type="AlphaFoldDB" id="A0A936K5S2"/>
<proteinExistence type="inferred from homology"/>
<dbReference type="GO" id="GO:0003735">
    <property type="term" value="F:structural constituent of ribosome"/>
    <property type="evidence" value="ECO:0007669"/>
    <property type="project" value="InterPro"/>
</dbReference>
<keyword evidence="3 5" id="KW-0687">Ribonucleoprotein</keyword>
<keyword evidence="2 5" id="KW-0689">Ribosomal protein</keyword>
<evidence type="ECO:0000256" key="4">
    <source>
        <dbReference type="ARBA" id="ARBA00035178"/>
    </source>
</evidence>
<dbReference type="GO" id="GO:0015934">
    <property type="term" value="C:large ribosomal subunit"/>
    <property type="evidence" value="ECO:0007669"/>
    <property type="project" value="InterPro"/>
</dbReference>
<dbReference type="GO" id="GO:0006412">
    <property type="term" value="P:translation"/>
    <property type="evidence" value="ECO:0007669"/>
    <property type="project" value="UniProtKB-UniRule"/>
</dbReference>
<evidence type="ECO:0000256" key="1">
    <source>
        <dbReference type="ARBA" id="ARBA00008560"/>
    </source>
</evidence>
<dbReference type="NCBIfam" id="TIGR01031">
    <property type="entry name" value="rpmF_bact"/>
    <property type="match status" value="1"/>
</dbReference>
<evidence type="ECO:0000256" key="5">
    <source>
        <dbReference type="HAMAP-Rule" id="MF_00340"/>
    </source>
</evidence>
<comment type="caution">
    <text evidence="6">The sequence shown here is derived from an EMBL/GenBank/DDBJ whole genome shotgun (WGS) entry which is preliminary data.</text>
</comment>
<evidence type="ECO:0000313" key="7">
    <source>
        <dbReference type="Proteomes" id="UP000709959"/>
    </source>
</evidence>
<accession>A0A936K5S2</accession>
<sequence>MPNPKRRHSKARRDRRRTHDALEVMSASTCPNCQTPKLPHRVCPSCGFYRGKLAVRVAATA</sequence>
<dbReference type="InterPro" id="IPR044957">
    <property type="entry name" value="Ribosomal_bL32_bact"/>
</dbReference>
<dbReference type="Gene3D" id="1.20.5.640">
    <property type="entry name" value="Single helix bin"/>
    <property type="match status" value="1"/>
</dbReference>
<comment type="similarity">
    <text evidence="1 5">Belongs to the bacterial ribosomal protein bL32 family.</text>
</comment>
<dbReference type="EMBL" id="JADKCH010000009">
    <property type="protein sequence ID" value="MBK8572853.1"/>
    <property type="molecule type" value="Genomic_DNA"/>
</dbReference>
<dbReference type="InterPro" id="IPR011332">
    <property type="entry name" value="Ribosomal_zn-bd"/>
</dbReference>
<evidence type="ECO:0000256" key="2">
    <source>
        <dbReference type="ARBA" id="ARBA00022980"/>
    </source>
</evidence>
<dbReference type="SUPFAM" id="SSF57829">
    <property type="entry name" value="Zn-binding ribosomal proteins"/>
    <property type="match status" value="1"/>
</dbReference>
<name>A0A936K5S2_9BACT</name>
<organism evidence="6 7">
    <name type="scientific">Candidatus Geothrix odensensis</name>
    <dbReference type="NCBI Taxonomy" id="2954440"/>
    <lineage>
        <taxon>Bacteria</taxon>
        <taxon>Pseudomonadati</taxon>
        <taxon>Acidobacteriota</taxon>
        <taxon>Holophagae</taxon>
        <taxon>Holophagales</taxon>
        <taxon>Holophagaceae</taxon>
        <taxon>Geothrix</taxon>
    </lineage>
</organism>
<dbReference type="InterPro" id="IPR002677">
    <property type="entry name" value="Ribosomal_bL32"/>
</dbReference>
<evidence type="ECO:0000256" key="3">
    <source>
        <dbReference type="ARBA" id="ARBA00023274"/>
    </source>
</evidence>
<dbReference type="Pfam" id="PF01783">
    <property type="entry name" value="Ribosomal_L32p"/>
    <property type="match status" value="1"/>
</dbReference>
<protein>
    <recommendedName>
        <fullName evidence="4 5">Large ribosomal subunit protein bL32</fullName>
    </recommendedName>
</protein>
<dbReference type="PANTHER" id="PTHR35534">
    <property type="entry name" value="50S RIBOSOMAL PROTEIN L32"/>
    <property type="match status" value="1"/>
</dbReference>
<dbReference type="PANTHER" id="PTHR35534:SF1">
    <property type="entry name" value="LARGE RIBOSOMAL SUBUNIT PROTEIN BL32"/>
    <property type="match status" value="1"/>
</dbReference>